<dbReference type="Proteomes" id="UP000012153">
    <property type="component" value="Unassembled WGS sequence"/>
</dbReference>
<organism evidence="1 2">
    <name type="scientific">Leptospira noguchii serovar Autumnalis str. ZUN142</name>
    <dbReference type="NCBI Taxonomy" id="1085540"/>
    <lineage>
        <taxon>Bacteria</taxon>
        <taxon>Pseudomonadati</taxon>
        <taxon>Spirochaetota</taxon>
        <taxon>Spirochaetia</taxon>
        <taxon>Leptospirales</taxon>
        <taxon>Leptospiraceae</taxon>
        <taxon>Leptospira</taxon>
    </lineage>
</organism>
<evidence type="ECO:0000313" key="2">
    <source>
        <dbReference type="Proteomes" id="UP000012153"/>
    </source>
</evidence>
<evidence type="ECO:0000313" key="1">
    <source>
        <dbReference type="EMBL" id="EMO40612.1"/>
    </source>
</evidence>
<reference evidence="1 2" key="1">
    <citation type="submission" date="2013-01" db="EMBL/GenBank/DDBJ databases">
        <authorList>
            <person name="Harkins D.M."/>
            <person name="Durkin A.S."/>
            <person name="Brinkac L.M."/>
            <person name="Haft D.H."/>
            <person name="Selengut J.D."/>
            <person name="Sanka R."/>
            <person name="DePew J."/>
            <person name="Purushe J."/>
            <person name="Matthias M.A."/>
            <person name="Vinetz J.M."/>
            <person name="Sutton G.G."/>
            <person name="Nierman W.C."/>
            <person name="Fouts D.E."/>
        </authorList>
    </citation>
    <scope>NUCLEOTIDE SEQUENCE [LARGE SCALE GENOMIC DNA]</scope>
    <source>
        <strain evidence="1 2">ZUN142</strain>
    </source>
</reference>
<sequence length="44" mass="5528">MFSLILFLFQFVILGIYLHQLYLKFLSFCPFKIFLIRFLYFRNL</sequence>
<gene>
    <name evidence="1" type="ORF">LEP1GSC186_4457</name>
</gene>
<dbReference type="EMBL" id="AHOP02000030">
    <property type="protein sequence ID" value="EMO40612.1"/>
    <property type="molecule type" value="Genomic_DNA"/>
</dbReference>
<comment type="caution">
    <text evidence="1">The sequence shown here is derived from an EMBL/GenBank/DDBJ whole genome shotgun (WGS) entry which is preliminary data.</text>
</comment>
<protein>
    <submittedName>
        <fullName evidence="1">Uncharacterized protein</fullName>
    </submittedName>
</protein>
<dbReference type="AlphaFoldDB" id="M6U6G7"/>
<name>M6U6G7_9LEPT</name>
<accession>M6U6G7</accession>
<proteinExistence type="predicted"/>